<dbReference type="AlphaFoldDB" id="A0A520RXY3"/>
<proteinExistence type="predicted"/>
<organism evidence="3 4">
    <name type="scientific">OM182 bacterium</name>
    <dbReference type="NCBI Taxonomy" id="2510334"/>
    <lineage>
        <taxon>Bacteria</taxon>
        <taxon>Pseudomonadati</taxon>
        <taxon>Pseudomonadota</taxon>
        <taxon>Gammaproteobacteria</taxon>
        <taxon>OMG group</taxon>
        <taxon>OM182 clade</taxon>
    </lineage>
</organism>
<protein>
    <recommendedName>
        <fullName evidence="2">Pyrrolo-quinoline quinone repeat domain-containing protein</fullName>
    </recommendedName>
</protein>
<feature type="domain" description="Pyrrolo-quinoline quinone repeat" evidence="2">
    <location>
        <begin position="396"/>
        <end position="545"/>
    </location>
</feature>
<comment type="caution">
    <text evidence="3">The sequence shown here is derived from an EMBL/GenBank/DDBJ whole genome shotgun (WGS) entry which is preliminary data.</text>
</comment>
<dbReference type="Gene3D" id="2.130.10.10">
    <property type="entry name" value="YVTN repeat-like/Quinoprotein amine dehydrogenase"/>
    <property type="match status" value="1"/>
</dbReference>
<feature type="region of interest" description="Disordered" evidence="1">
    <location>
        <begin position="595"/>
        <end position="650"/>
    </location>
</feature>
<dbReference type="InterPro" id="IPR002372">
    <property type="entry name" value="PQQ_rpt_dom"/>
</dbReference>
<name>A0A520RXY3_9GAMM</name>
<dbReference type="SUPFAM" id="SSF50998">
    <property type="entry name" value="Quinoprotein alcohol dehydrogenase-like"/>
    <property type="match status" value="1"/>
</dbReference>
<dbReference type="EMBL" id="SHAH01000072">
    <property type="protein sequence ID" value="RZO75035.1"/>
    <property type="molecule type" value="Genomic_DNA"/>
</dbReference>
<feature type="compositionally biased region" description="Polar residues" evidence="1">
    <location>
        <begin position="630"/>
        <end position="639"/>
    </location>
</feature>
<dbReference type="InterPro" id="IPR011047">
    <property type="entry name" value="Quinoprotein_ADH-like_sf"/>
</dbReference>
<evidence type="ECO:0000256" key="1">
    <source>
        <dbReference type="SAM" id="MobiDB-lite"/>
    </source>
</evidence>
<evidence type="ECO:0000259" key="2">
    <source>
        <dbReference type="Pfam" id="PF13360"/>
    </source>
</evidence>
<evidence type="ECO:0000313" key="3">
    <source>
        <dbReference type="EMBL" id="RZO75035.1"/>
    </source>
</evidence>
<dbReference type="InterPro" id="IPR015943">
    <property type="entry name" value="WD40/YVTN_repeat-like_dom_sf"/>
</dbReference>
<dbReference type="Pfam" id="PF13360">
    <property type="entry name" value="PQQ_2"/>
    <property type="match status" value="1"/>
</dbReference>
<dbReference type="InterPro" id="IPR018391">
    <property type="entry name" value="PQQ_b-propeller_rpt"/>
</dbReference>
<evidence type="ECO:0000313" key="4">
    <source>
        <dbReference type="Proteomes" id="UP000320404"/>
    </source>
</evidence>
<reference evidence="3 4" key="1">
    <citation type="submission" date="2019-02" db="EMBL/GenBank/DDBJ databases">
        <title>Prokaryotic population dynamics and viral predation in marine succession experiment using metagenomics: the confinement effect.</title>
        <authorList>
            <person name="Haro-Moreno J.M."/>
            <person name="Rodriguez-Valera F."/>
            <person name="Lopez-Perez M."/>
        </authorList>
    </citation>
    <scope>NUCLEOTIDE SEQUENCE [LARGE SCALE GENOMIC DNA]</scope>
    <source>
        <strain evidence="3">MED-G158</strain>
    </source>
</reference>
<dbReference type="SMART" id="SM00564">
    <property type="entry name" value="PQQ"/>
    <property type="match status" value="3"/>
</dbReference>
<dbReference type="Proteomes" id="UP000320404">
    <property type="component" value="Unassembled WGS sequence"/>
</dbReference>
<accession>A0A520RXY3</accession>
<gene>
    <name evidence="3" type="ORF">EVA69_04900</name>
</gene>
<sequence length="829" mass="88385">MPDYSEPVIWNNIKIEYVGPLSLDYALDGKNRNAIVKLTNVGDALINDIYYQVAIEGIGDYPAITGDGGFAVFPNGGNIDLAPSESFYAQNWLQGIYETRFGNTPPASGVTKTYNFDFLISFDLDAWRLSNPASDEQGVGKLSQSLSFTNSSTSTLPGGPQTLSGSITSDSGNLSAIRVEISTPYSSWYEVQVTSSGDLSSFSVSVPERADWIIRVTADNTESQTFSATELEATTLINLAASDPIDYSFQVAATTSAPAGFWRGVVSESEQSFVLFPGQENWSDPADVALRASSQIRKYSFSGQLLWQYEPGWETWGGDMTPDASRVVFLVNPDITRYGAGEWKLGALDGQTGELLWQLAGADKYLEGLEAAISPDGSRVAAGSTNGALGLLNGSTGELIWQQDTGTYGQVRKLVFSDGYLYVGSGDGLLVKLNVVDGSEVWKSYVGGWPFVLGFSINENSGLIAIGTKSKDTSVIDANTGEVLWLKQTGALDAVISPDGNYVANFYGDIFEARTGKLVGQTGIQAVALFSNDSQYLIQADRGQVSISDLSGKLLSQVQDESDDGYGPGEQSQWAYLSADGEVLIVASRDMDTPGERGVTIWGKGEPAPLSQSGQAPTGEPENPGGGITSGASRTTSSDDVFDLPGQNEAVDGGAGIDTITYNMNSDAFDLNVENGTLTITESLNGWTHTLTNVERVQFSDRALAFDSDGHAGEAVKVIGAFLGAEAIQNTDLVRTVLDLLDSGLSFDDLLQQALDVVFGENPLSNDIVNHFHNALTGAPASDEILETYGGLLDNGSLSPLEFAREVAEFELNIKNIDLVGIATSGLEY</sequence>